<keyword evidence="2" id="KW-1185">Reference proteome</keyword>
<dbReference type="Proteomes" id="UP000324222">
    <property type="component" value="Unassembled WGS sequence"/>
</dbReference>
<evidence type="ECO:0000313" key="2">
    <source>
        <dbReference type="Proteomes" id="UP000324222"/>
    </source>
</evidence>
<gene>
    <name evidence="1" type="ORF">E2C01_036265</name>
</gene>
<evidence type="ECO:0000313" key="1">
    <source>
        <dbReference type="EMBL" id="MPC42638.1"/>
    </source>
</evidence>
<accession>A0A5B7FC01</accession>
<organism evidence="1 2">
    <name type="scientific">Portunus trituberculatus</name>
    <name type="common">Swimming crab</name>
    <name type="synonym">Neptunus trituberculatus</name>
    <dbReference type="NCBI Taxonomy" id="210409"/>
    <lineage>
        <taxon>Eukaryota</taxon>
        <taxon>Metazoa</taxon>
        <taxon>Ecdysozoa</taxon>
        <taxon>Arthropoda</taxon>
        <taxon>Crustacea</taxon>
        <taxon>Multicrustacea</taxon>
        <taxon>Malacostraca</taxon>
        <taxon>Eumalacostraca</taxon>
        <taxon>Eucarida</taxon>
        <taxon>Decapoda</taxon>
        <taxon>Pleocyemata</taxon>
        <taxon>Brachyura</taxon>
        <taxon>Eubrachyura</taxon>
        <taxon>Portunoidea</taxon>
        <taxon>Portunidae</taxon>
        <taxon>Portuninae</taxon>
        <taxon>Portunus</taxon>
    </lineage>
</organism>
<protein>
    <submittedName>
        <fullName evidence="1">Uncharacterized protein</fullName>
    </submittedName>
</protein>
<dbReference type="EMBL" id="VSRR010005510">
    <property type="protein sequence ID" value="MPC42638.1"/>
    <property type="molecule type" value="Genomic_DNA"/>
</dbReference>
<reference evidence="1 2" key="1">
    <citation type="submission" date="2019-05" db="EMBL/GenBank/DDBJ databases">
        <title>Another draft genome of Portunus trituberculatus and its Hox gene families provides insights of decapod evolution.</title>
        <authorList>
            <person name="Jeong J.-H."/>
            <person name="Song I."/>
            <person name="Kim S."/>
            <person name="Choi T."/>
            <person name="Kim D."/>
            <person name="Ryu S."/>
            <person name="Kim W."/>
        </authorList>
    </citation>
    <scope>NUCLEOTIDE SEQUENCE [LARGE SCALE GENOMIC DNA]</scope>
    <source>
        <tissue evidence="1">Muscle</tissue>
    </source>
</reference>
<proteinExistence type="predicted"/>
<sequence length="106" mass="11507">MNNLKENSCTEYKTNQIEWYYKLTCCDICGGEVRTVAVVAGCNIALFMLSSNAKTTLPAVSAAPHAPRDTKQTQPYDLAGEAATLLPLPGLLTLELCHPRSPKIPN</sequence>
<dbReference type="AlphaFoldDB" id="A0A5B7FC01"/>
<name>A0A5B7FC01_PORTR</name>
<comment type="caution">
    <text evidence="1">The sequence shown here is derived from an EMBL/GenBank/DDBJ whole genome shotgun (WGS) entry which is preliminary data.</text>
</comment>